<dbReference type="GO" id="GO:0003700">
    <property type="term" value="F:DNA-binding transcription factor activity"/>
    <property type="evidence" value="ECO:0007669"/>
    <property type="project" value="InterPro"/>
</dbReference>
<accession>A0A5J4J083</accession>
<organism evidence="5 6">
    <name type="scientific">Patiriisocius marinus</name>
    <dbReference type="NCBI Taxonomy" id="1397112"/>
    <lineage>
        <taxon>Bacteria</taxon>
        <taxon>Pseudomonadati</taxon>
        <taxon>Bacteroidota</taxon>
        <taxon>Flavobacteriia</taxon>
        <taxon>Flavobacteriales</taxon>
        <taxon>Flavobacteriaceae</taxon>
        <taxon>Patiriisocius</taxon>
    </lineage>
</organism>
<dbReference type="SUPFAM" id="SSF51215">
    <property type="entry name" value="Regulatory protein AraC"/>
    <property type="match status" value="1"/>
</dbReference>
<dbReference type="InterPro" id="IPR037923">
    <property type="entry name" value="HTH-like"/>
</dbReference>
<dbReference type="PROSITE" id="PS01124">
    <property type="entry name" value="HTH_ARAC_FAMILY_2"/>
    <property type="match status" value="1"/>
</dbReference>
<dbReference type="SMART" id="SM00342">
    <property type="entry name" value="HTH_ARAC"/>
    <property type="match status" value="1"/>
</dbReference>
<evidence type="ECO:0000256" key="3">
    <source>
        <dbReference type="ARBA" id="ARBA00023163"/>
    </source>
</evidence>
<dbReference type="OrthoDB" id="511992at2"/>
<dbReference type="GO" id="GO:0043565">
    <property type="term" value="F:sequence-specific DNA binding"/>
    <property type="evidence" value="ECO:0007669"/>
    <property type="project" value="InterPro"/>
</dbReference>
<dbReference type="AlphaFoldDB" id="A0A5J4J083"/>
<name>A0A5J4J083_9FLAO</name>
<evidence type="ECO:0000313" key="6">
    <source>
        <dbReference type="Proteomes" id="UP000326509"/>
    </source>
</evidence>
<comment type="caution">
    <text evidence="5">The sequence shown here is derived from an EMBL/GenBank/DDBJ whole genome shotgun (WGS) entry which is preliminary data.</text>
</comment>
<dbReference type="Gene3D" id="1.10.10.60">
    <property type="entry name" value="Homeodomain-like"/>
    <property type="match status" value="1"/>
</dbReference>
<evidence type="ECO:0000256" key="2">
    <source>
        <dbReference type="ARBA" id="ARBA00023125"/>
    </source>
</evidence>
<dbReference type="EMBL" id="BKCG01000001">
    <property type="protein sequence ID" value="GER57957.1"/>
    <property type="molecule type" value="Genomic_DNA"/>
</dbReference>
<evidence type="ECO:0000313" key="5">
    <source>
        <dbReference type="EMBL" id="GER57957.1"/>
    </source>
</evidence>
<dbReference type="InterPro" id="IPR018060">
    <property type="entry name" value="HTH_AraC"/>
</dbReference>
<dbReference type="RefSeq" id="WP_151672060.1">
    <property type="nucleotide sequence ID" value="NZ_BKCG01000001.1"/>
</dbReference>
<keyword evidence="1" id="KW-0805">Transcription regulation</keyword>
<dbReference type="Pfam" id="PF12833">
    <property type="entry name" value="HTH_18"/>
    <property type="match status" value="1"/>
</dbReference>
<gene>
    <name evidence="5" type="ORF">ULMA_00650</name>
</gene>
<keyword evidence="3" id="KW-0804">Transcription</keyword>
<protein>
    <recommendedName>
        <fullName evidence="4">HTH araC/xylS-type domain-containing protein</fullName>
    </recommendedName>
</protein>
<dbReference type="Proteomes" id="UP000326509">
    <property type="component" value="Unassembled WGS sequence"/>
</dbReference>
<evidence type="ECO:0000256" key="1">
    <source>
        <dbReference type="ARBA" id="ARBA00023015"/>
    </source>
</evidence>
<dbReference type="SUPFAM" id="SSF46689">
    <property type="entry name" value="Homeodomain-like"/>
    <property type="match status" value="1"/>
</dbReference>
<proteinExistence type="predicted"/>
<keyword evidence="6" id="KW-1185">Reference proteome</keyword>
<dbReference type="PANTHER" id="PTHR43280:SF34">
    <property type="entry name" value="ARAC-FAMILY TRANSCRIPTIONAL REGULATOR"/>
    <property type="match status" value="1"/>
</dbReference>
<feature type="domain" description="HTH araC/xylS-type" evidence="4">
    <location>
        <begin position="167"/>
        <end position="264"/>
    </location>
</feature>
<reference evidence="5 6" key="1">
    <citation type="submission" date="2019-08" db="EMBL/GenBank/DDBJ databases">
        <title>Draft genome sequence of Ulvibacter marinus type strain NBRC 109484.</title>
        <authorList>
            <person name="Kawano K."/>
            <person name="Ushijima N."/>
            <person name="Kihara M."/>
            <person name="Itoh H."/>
        </authorList>
    </citation>
    <scope>NUCLEOTIDE SEQUENCE [LARGE SCALE GENOMIC DNA]</scope>
    <source>
        <strain evidence="5 6">NBRC 109484</strain>
    </source>
</reference>
<sequence>MNKLKTGEFYGTHFQKSAFENLIITDTEYTHSKVDWHYHENPYFTYLLQGKLFESNKKESYYLEPGNLLFHNWQDSHYNIKPPEYTRGFHIELNEDWFSNFDIQITDFEGSINLKNPIIKNLMNQIFNETKINDQYSNLSIESNLIEIFNTINDCKERNLRKPDWANKLKELLNEEKTDYSLNSLSSKLEIHPVHLSREFNRYFGTSLGNYIRLIKLNKAFCLLTSNKFSMTEICYLCDFYDQSHFISNFKKIYNTTPTKILKNISRC</sequence>
<keyword evidence="2" id="KW-0238">DNA-binding</keyword>
<dbReference type="PANTHER" id="PTHR43280">
    <property type="entry name" value="ARAC-FAMILY TRANSCRIPTIONAL REGULATOR"/>
    <property type="match status" value="1"/>
</dbReference>
<evidence type="ECO:0000259" key="4">
    <source>
        <dbReference type="PROSITE" id="PS01124"/>
    </source>
</evidence>
<dbReference type="InterPro" id="IPR009057">
    <property type="entry name" value="Homeodomain-like_sf"/>
</dbReference>